<comment type="caution">
    <text evidence="2">The sequence shown here is derived from an EMBL/GenBank/DDBJ whole genome shotgun (WGS) entry which is preliminary data.</text>
</comment>
<reference evidence="2 3" key="1">
    <citation type="journal article" date="2016" name="Front. Microbiol.">
        <title>Genome and transcriptome sequences reveal the specific parasitism of the nematophagous Purpureocillium lilacinum 36-1.</title>
        <authorList>
            <person name="Xie J."/>
            <person name="Li S."/>
            <person name="Mo C."/>
            <person name="Xiao X."/>
            <person name="Peng D."/>
            <person name="Wang G."/>
            <person name="Xiao Y."/>
        </authorList>
    </citation>
    <scope>NUCLEOTIDE SEQUENCE [LARGE SCALE GENOMIC DNA]</scope>
    <source>
        <strain evidence="2 3">36-1</strain>
    </source>
</reference>
<feature type="compositionally biased region" description="Polar residues" evidence="1">
    <location>
        <begin position="270"/>
        <end position="286"/>
    </location>
</feature>
<evidence type="ECO:0000256" key="1">
    <source>
        <dbReference type="SAM" id="MobiDB-lite"/>
    </source>
</evidence>
<dbReference type="Proteomes" id="UP000245956">
    <property type="component" value="Unassembled WGS sequence"/>
</dbReference>
<dbReference type="AlphaFoldDB" id="A0A2U3DWY7"/>
<evidence type="ECO:0000313" key="3">
    <source>
        <dbReference type="Proteomes" id="UP000245956"/>
    </source>
</evidence>
<gene>
    <name evidence="2" type="ORF">PCL_04619</name>
</gene>
<name>A0A2U3DWY7_PURLI</name>
<evidence type="ECO:0000313" key="2">
    <source>
        <dbReference type="EMBL" id="PWI66775.1"/>
    </source>
</evidence>
<dbReference type="EMBL" id="LCWV01000022">
    <property type="protein sequence ID" value="PWI66775.1"/>
    <property type="molecule type" value="Genomic_DNA"/>
</dbReference>
<proteinExistence type="predicted"/>
<feature type="region of interest" description="Disordered" evidence="1">
    <location>
        <begin position="229"/>
        <end position="254"/>
    </location>
</feature>
<feature type="region of interest" description="Disordered" evidence="1">
    <location>
        <begin position="1"/>
        <end position="31"/>
    </location>
</feature>
<protein>
    <submittedName>
        <fullName evidence="2">Uncharacterized protein</fullName>
    </submittedName>
</protein>
<feature type="compositionally biased region" description="Basic and acidic residues" evidence="1">
    <location>
        <begin position="1"/>
        <end position="11"/>
    </location>
</feature>
<feature type="region of interest" description="Disordered" evidence="1">
    <location>
        <begin position="43"/>
        <end position="68"/>
    </location>
</feature>
<organism evidence="2 3">
    <name type="scientific">Purpureocillium lilacinum</name>
    <name type="common">Paecilomyces lilacinus</name>
    <dbReference type="NCBI Taxonomy" id="33203"/>
    <lineage>
        <taxon>Eukaryota</taxon>
        <taxon>Fungi</taxon>
        <taxon>Dikarya</taxon>
        <taxon>Ascomycota</taxon>
        <taxon>Pezizomycotina</taxon>
        <taxon>Sordariomycetes</taxon>
        <taxon>Hypocreomycetidae</taxon>
        <taxon>Hypocreales</taxon>
        <taxon>Ophiocordycipitaceae</taxon>
        <taxon>Purpureocillium</taxon>
    </lineage>
</organism>
<feature type="region of interest" description="Disordered" evidence="1">
    <location>
        <begin position="270"/>
        <end position="291"/>
    </location>
</feature>
<sequence length="368" mass="38896">MSAKPAERGTDDGCLGPGKVTATGGHESGSRFAGTLARAVRQSSPHLKLRSDEDGTAAGMDPTSSGWVTDMHETYPSTGDDRVFSVGSSVTLLVLLFWLARPTLVGVRGQGTVLYDDSSPSCCQRTRANSTCRTVLELGVSYCVGDESGGGSGGTGTATAADGVGRPGLRRLKGCTLKTRPNRFNVAHDADRVWLNLLRREKPPLALATPPAVFWTERQPAAPSIVEAIGRSDPSGRDGGVRNTGNDQRPGLMHGTESIQHSLIGWLSQGRPSTHTSLQASPQLSVASDGVPRKSIDNLLPSLRRGIVCANFRLRIAPSATFRKPPSGSFSFSPGSLCCAWWRDLLTRGGQTPGRQARDARPLAAGLT</sequence>
<accession>A0A2U3DWY7</accession>